<dbReference type="RefSeq" id="WP_112168792.1">
    <property type="nucleotide sequence ID" value="NZ_JYDE01000037.1"/>
</dbReference>
<comment type="caution">
    <text evidence="1">The sequence shown here is derived from an EMBL/GenBank/DDBJ whole genome shotgun (WGS) entry which is preliminary data.</text>
</comment>
<proteinExistence type="predicted"/>
<name>A0ABX9P6M9_9GAMM</name>
<protein>
    <submittedName>
        <fullName evidence="1">DUF4868 domain-containing protein</fullName>
    </submittedName>
</protein>
<reference evidence="1 2" key="1">
    <citation type="submission" date="2018-09" db="EMBL/GenBank/DDBJ databases">
        <authorList>
            <person name="Le Fleche-Mateos A."/>
        </authorList>
    </citation>
    <scope>NUCLEOTIDE SEQUENCE [LARGE SCALE GENOMIC DNA]</scope>
    <source>
        <strain evidence="1 2">DSM 30078</strain>
    </source>
</reference>
<evidence type="ECO:0000313" key="2">
    <source>
        <dbReference type="Proteomes" id="UP000284119"/>
    </source>
</evidence>
<gene>
    <name evidence="1" type="ORF">D5396_02710</name>
</gene>
<dbReference type="Proteomes" id="UP000284119">
    <property type="component" value="Unassembled WGS sequence"/>
</dbReference>
<organism evidence="1 2">
    <name type="scientific">Rahnella inusitata</name>
    <dbReference type="NCBI Taxonomy" id="58169"/>
    <lineage>
        <taxon>Bacteria</taxon>
        <taxon>Pseudomonadati</taxon>
        <taxon>Pseudomonadota</taxon>
        <taxon>Gammaproteobacteria</taxon>
        <taxon>Enterobacterales</taxon>
        <taxon>Yersiniaceae</taxon>
        <taxon>Rahnella</taxon>
    </lineage>
</organism>
<evidence type="ECO:0000313" key="1">
    <source>
        <dbReference type="EMBL" id="RJT16042.1"/>
    </source>
</evidence>
<dbReference type="EMBL" id="RAHG01000001">
    <property type="protein sequence ID" value="RJT16042.1"/>
    <property type="molecule type" value="Genomic_DNA"/>
</dbReference>
<sequence>MFNSLTSLCTSAHTSCEMFFITKSPSTSQLDFKKIALEPSAQISLTTKFTKKFQDDVINITSSSSSLNPVSALLSKGDEIYEYDITPPAQEFVLIEQISNLTASSNVQSFNFSTDSFSDIKGIVLNLTDGNDKLFLYQHTYQVSLHKKSGLSFWKSMNGNLLTEVDHDVIDVRKDFDFFYFNGKHYVCNLKVLENYYGLNTIIDNMVNLAIPKIVSLNIIDVSGISNPLAIFDDMKSNRSCMKKLAKIQNNNLPTITIQQISIILNDFPKFGRELRVQNNFIELSSQKKKLLFIRLLNDEAVRSALTNNVFLADDRESAI</sequence>
<dbReference type="Pfam" id="PF16162">
    <property type="entry name" value="KwaB"/>
    <property type="match status" value="1"/>
</dbReference>
<keyword evidence="2" id="KW-1185">Reference proteome</keyword>
<dbReference type="InterPro" id="IPR032359">
    <property type="entry name" value="KwaB-like"/>
</dbReference>
<accession>A0ABX9P6M9</accession>